<evidence type="ECO:0000256" key="1">
    <source>
        <dbReference type="SAM" id="Phobius"/>
    </source>
</evidence>
<evidence type="ECO:0000313" key="2">
    <source>
        <dbReference type="EMBL" id="PAA52473.1"/>
    </source>
</evidence>
<dbReference type="AlphaFoldDB" id="A0A267DT58"/>
<reference evidence="2 3" key="1">
    <citation type="submission" date="2017-06" db="EMBL/GenBank/DDBJ databases">
        <title>A platform for efficient transgenesis in Macrostomum lignano, a flatworm model organism for stem cell research.</title>
        <authorList>
            <person name="Berezikov E."/>
        </authorList>
    </citation>
    <scope>NUCLEOTIDE SEQUENCE [LARGE SCALE GENOMIC DNA]</scope>
    <source>
        <strain evidence="2">DV1</strain>
        <tissue evidence="2">Whole organism</tissue>
    </source>
</reference>
<sequence length="59" mass="6768">MTKIVEQVIRCAYNCCNGTADHIKANENSENFIWTMIAMQYAVVILPIINRCVFSRNTD</sequence>
<accession>A0A267DT58</accession>
<evidence type="ECO:0000313" key="3">
    <source>
        <dbReference type="Proteomes" id="UP000215902"/>
    </source>
</evidence>
<keyword evidence="3" id="KW-1185">Reference proteome</keyword>
<proteinExistence type="predicted"/>
<gene>
    <name evidence="2" type="ORF">BOX15_Mlig031238g2</name>
</gene>
<dbReference type="Proteomes" id="UP000215902">
    <property type="component" value="Unassembled WGS sequence"/>
</dbReference>
<name>A0A267DT58_9PLAT</name>
<protein>
    <submittedName>
        <fullName evidence="2">Uncharacterized protein</fullName>
    </submittedName>
</protein>
<dbReference type="EMBL" id="NIVC01003235">
    <property type="protein sequence ID" value="PAA52473.1"/>
    <property type="molecule type" value="Genomic_DNA"/>
</dbReference>
<feature type="transmembrane region" description="Helical" evidence="1">
    <location>
        <begin position="32"/>
        <end position="54"/>
    </location>
</feature>
<organism evidence="2 3">
    <name type="scientific">Macrostomum lignano</name>
    <dbReference type="NCBI Taxonomy" id="282301"/>
    <lineage>
        <taxon>Eukaryota</taxon>
        <taxon>Metazoa</taxon>
        <taxon>Spiralia</taxon>
        <taxon>Lophotrochozoa</taxon>
        <taxon>Platyhelminthes</taxon>
        <taxon>Rhabditophora</taxon>
        <taxon>Macrostomorpha</taxon>
        <taxon>Macrostomida</taxon>
        <taxon>Macrostomidae</taxon>
        <taxon>Macrostomum</taxon>
    </lineage>
</organism>
<comment type="caution">
    <text evidence="2">The sequence shown here is derived from an EMBL/GenBank/DDBJ whole genome shotgun (WGS) entry which is preliminary data.</text>
</comment>
<keyword evidence="1" id="KW-0812">Transmembrane</keyword>
<keyword evidence="1" id="KW-0472">Membrane</keyword>
<keyword evidence="1" id="KW-1133">Transmembrane helix</keyword>